<dbReference type="GO" id="GO:0046873">
    <property type="term" value="F:metal ion transmembrane transporter activity"/>
    <property type="evidence" value="ECO:0007669"/>
    <property type="project" value="InterPro"/>
</dbReference>
<proteinExistence type="inferred from homology"/>
<dbReference type="HOGENOM" id="CLU_140894_3_1_3"/>
<feature type="transmembrane region" description="Helical" evidence="6">
    <location>
        <begin position="69"/>
        <end position="87"/>
    </location>
</feature>
<keyword evidence="3 6" id="KW-0812">Transmembrane</keyword>
<comment type="subcellular location">
    <subcellularLocation>
        <location evidence="1 6">Membrane</location>
        <topology evidence="1 6">Multi-pass membrane protein</topology>
    </subcellularLocation>
</comment>
<dbReference type="Proteomes" id="UP000001203">
    <property type="component" value="Chromosome circular"/>
</dbReference>
<evidence type="ECO:0000313" key="8">
    <source>
        <dbReference type="Proteomes" id="UP000001203"/>
    </source>
</evidence>
<evidence type="ECO:0000256" key="1">
    <source>
        <dbReference type="ARBA" id="ARBA00004141"/>
    </source>
</evidence>
<protein>
    <recommendedName>
        <fullName evidence="6">GDT1 family protein</fullName>
    </recommendedName>
</protein>
<dbReference type="STRING" id="43989.cce_2794"/>
<dbReference type="GO" id="GO:0016020">
    <property type="term" value="C:membrane"/>
    <property type="evidence" value="ECO:0007669"/>
    <property type="project" value="UniProtKB-SubCell"/>
</dbReference>
<feature type="transmembrane region" description="Helical" evidence="6">
    <location>
        <begin position="40"/>
        <end position="62"/>
    </location>
</feature>
<dbReference type="KEGG" id="cyt:cce_2794"/>
<dbReference type="AlphaFoldDB" id="B1WU80"/>
<evidence type="ECO:0000256" key="6">
    <source>
        <dbReference type="RuleBase" id="RU365102"/>
    </source>
</evidence>
<dbReference type="EMBL" id="CP000806">
    <property type="protein sequence ID" value="ACB52142.1"/>
    <property type="molecule type" value="Genomic_DNA"/>
</dbReference>
<comment type="caution">
    <text evidence="6">Lacks conserved residue(s) required for the propagation of feature annotation.</text>
</comment>
<sequence>MDWQLLGLSFITVFLAEIGDKSQLAAIALGGSSKSPRAVFFGSITALILASFLGVIAGGTIAQFLPTKVLKAMAAIGFAMMALRLLWPELDED</sequence>
<keyword evidence="8" id="KW-1185">Reference proteome</keyword>
<comment type="similarity">
    <text evidence="2 6">Belongs to the GDT1 family.</text>
</comment>
<evidence type="ECO:0000256" key="4">
    <source>
        <dbReference type="ARBA" id="ARBA00022989"/>
    </source>
</evidence>
<organism evidence="7 8">
    <name type="scientific">Crocosphaera subtropica (strain ATCC 51142 / BH68)</name>
    <name type="common">Cyanothece sp. (strain ATCC 51142)</name>
    <dbReference type="NCBI Taxonomy" id="43989"/>
    <lineage>
        <taxon>Bacteria</taxon>
        <taxon>Bacillati</taxon>
        <taxon>Cyanobacteriota</taxon>
        <taxon>Cyanophyceae</taxon>
        <taxon>Oscillatoriophycideae</taxon>
        <taxon>Chroococcales</taxon>
        <taxon>Aphanothecaceae</taxon>
        <taxon>Crocosphaera</taxon>
        <taxon>Crocosphaera subtropica</taxon>
    </lineage>
</organism>
<evidence type="ECO:0000256" key="3">
    <source>
        <dbReference type="ARBA" id="ARBA00022692"/>
    </source>
</evidence>
<dbReference type="InterPro" id="IPR001727">
    <property type="entry name" value="GDT1-like"/>
</dbReference>
<evidence type="ECO:0000313" key="7">
    <source>
        <dbReference type="EMBL" id="ACB52142.1"/>
    </source>
</evidence>
<dbReference type="RefSeq" id="WP_009544523.1">
    <property type="nucleotide sequence ID" value="NC_010546.1"/>
</dbReference>
<name>B1WU80_CROS5</name>
<dbReference type="Pfam" id="PF01169">
    <property type="entry name" value="GDT1"/>
    <property type="match status" value="1"/>
</dbReference>
<dbReference type="PANTHER" id="PTHR12608">
    <property type="entry name" value="TRANSMEMBRANE PROTEIN HTP-1 RELATED"/>
    <property type="match status" value="1"/>
</dbReference>
<dbReference type="OrthoDB" id="9801356at2"/>
<evidence type="ECO:0000256" key="5">
    <source>
        <dbReference type="ARBA" id="ARBA00023136"/>
    </source>
</evidence>
<dbReference type="PANTHER" id="PTHR12608:SF1">
    <property type="entry name" value="TRANSMEMBRANE PROTEIN 165"/>
    <property type="match status" value="1"/>
</dbReference>
<keyword evidence="5 6" id="KW-0472">Membrane</keyword>
<dbReference type="eggNOG" id="COG2119">
    <property type="taxonomic scope" value="Bacteria"/>
</dbReference>
<accession>B1WU80</accession>
<keyword evidence="4 6" id="KW-1133">Transmembrane helix</keyword>
<evidence type="ECO:0000256" key="2">
    <source>
        <dbReference type="ARBA" id="ARBA00009190"/>
    </source>
</evidence>
<reference evidence="7 8" key="1">
    <citation type="journal article" date="2008" name="Proc. Natl. Acad. Sci. U.S.A.">
        <title>The genome of Cyanothece 51142, a unicellular diazotrophic cyanobacterium important in the marine nitrogen cycle.</title>
        <authorList>
            <person name="Welsh E.A."/>
            <person name="Liberton M."/>
            <person name="Stoeckel J."/>
            <person name="Loh T."/>
            <person name="Elvitigala T."/>
            <person name="Wang C."/>
            <person name="Wollam A."/>
            <person name="Fulton R.S."/>
            <person name="Clifton S.W."/>
            <person name="Jacobs J.M."/>
            <person name="Aurora R."/>
            <person name="Ghosh B.K."/>
            <person name="Sherman L.A."/>
            <person name="Smith R.D."/>
            <person name="Wilson R.K."/>
            <person name="Pakrasi H.B."/>
        </authorList>
    </citation>
    <scope>NUCLEOTIDE SEQUENCE [LARGE SCALE GENOMIC DNA]</scope>
    <source>
        <strain evidence="8">ATCC 51142 / BH68</strain>
    </source>
</reference>
<gene>
    <name evidence="7" type="ordered locus">cce_2794</name>
</gene>